<dbReference type="Proteomes" id="UP000286415">
    <property type="component" value="Unassembled WGS sequence"/>
</dbReference>
<evidence type="ECO:0000313" key="3">
    <source>
        <dbReference type="Proteomes" id="UP000286415"/>
    </source>
</evidence>
<protein>
    <submittedName>
        <fullName evidence="2">Uncharacterized protein</fullName>
    </submittedName>
</protein>
<reference evidence="2 3" key="1">
    <citation type="journal article" date="2018" name="Biotechnol. Adv.">
        <title>Improved genomic resources and new bioinformatic workflow for the carcinogenic parasite Clonorchis sinensis: Biotechnological implications.</title>
        <authorList>
            <person name="Wang D."/>
            <person name="Korhonen P.K."/>
            <person name="Gasser R.B."/>
            <person name="Young N.D."/>
        </authorList>
    </citation>
    <scope>NUCLEOTIDE SEQUENCE [LARGE SCALE GENOMIC DNA]</scope>
    <source>
        <strain evidence="2">Cs-k2</strain>
    </source>
</reference>
<sequence>MPDLSRLRKVICRLMNHTHTHQLTQYSPLFCFSGMHRLCLLCCYLLDIFVFHGLAHSLAINHSALRSGAAALSSSFFNSLSLCYLLFILRTGCLLEKNCFKGSSGVY</sequence>
<accession>A0A8T1N0A9</accession>
<name>A0A8T1N0A9_CLOSI</name>
<comment type="caution">
    <text evidence="2">The sequence shown here is derived from an EMBL/GenBank/DDBJ whole genome shotgun (WGS) entry which is preliminary data.</text>
</comment>
<keyword evidence="1" id="KW-0472">Membrane</keyword>
<dbReference type="EMBL" id="NIRI02000005">
    <property type="protein sequence ID" value="KAG5454740.1"/>
    <property type="molecule type" value="Genomic_DNA"/>
</dbReference>
<proteinExistence type="predicted"/>
<evidence type="ECO:0000256" key="1">
    <source>
        <dbReference type="SAM" id="Phobius"/>
    </source>
</evidence>
<keyword evidence="3" id="KW-1185">Reference proteome</keyword>
<keyword evidence="1" id="KW-0812">Transmembrane</keyword>
<feature type="transmembrane region" description="Helical" evidence="1">
    <location>
        <begin position="70"/>
        <end position="89"/>
    </location>
</feature>
<dbReference type="OrthoDB" id="10583255at2759"/>
<dbReference type="AlphaFoldDB" id="A0A8T1N0A9"/>
<reference evidence="2 3" key="2">
    <citation type="journal article" date="2021" name="Genomics">
        <title>High-quality reference genome for Clonorchis sinensis.</title>
        <authorList>
            <person name="Young N.D."/>
            <person name="Stroehlein A.J."/>
            <person name="Kinkar L."/>
            <person name="Wang T."/>
            <person name="Sohn W.M."/>
            <person name="Chang B.C.H."/>
            <person name="Kaur P."/>
            <person name="Weisz D."/>
            <person name="Dudchenko O."/>
            <person name="Aiden E.L."/>
            <person name="Korhonen P.K."/>
            <person name="Gasser R.B."/>
        </authorList>
    </citation>
    <scope>NUCLEOTIDE SEQUENCE [LARGE SCALE GENOMIC DNA]</scope>
    <source>
        <strain evidence="2">Cs-k2</strain>
    </source>
</reference>
<feature type="transmembrane region" description="Helical" evidence="1">
    <location>
        <begin position="38"/>
        <end position="58"/>
    </location>
</feature>
<evidence type="ECO:0000313" key="2">
    <source>
        <dbReference type="EMBL" id="KAG5454740.1"/>
    </source>
</evidence>
<keyword evidence="1" id="KW-1133">Transmembrane helix</keyword>
<gene>
    <name evidence="2" type="ORF">CSKR_203697</name>
</gene>
<organism evidence="2 3">
    <name type="scientific">Clonorchis sinensis</name>
    <name type="common">Chinese liver fluke</name>
    <dbReference type="NCBI Taxonomy" id="79923"/>
    <lineage>
        <taxon>Eukaryota</taxon>
        <taxon>Metazoa</taxon>
        <taxon>Spiralia</taxon>
        <taxon>Lophotrochozoa</taxon>
        <taxon>Platyhelminthes</taxon>
        <taxon>Trematoda</taxon>
        <taxon>Digenea</taxon>
        <taxon>Opisthorchiida</taxon>
        <taxon>Opisthorchiata</taxon>
        <taxon>Opisthorchiidae</taxon>
        <taxon>Clonorchis</taxon>
    </lineage>
</organism>